<dbReference type="EMBL" id="CP022684">
    <property type="protein sequence ID" value="AUM13014.1"/>
    <property type="molecule type" value="Genomic_DNA"/>
</dbReference>
<dbReference type="Proteomes" id="UP000235116">
    <property type="component" value="Chromosome"/>
</dbReference>
<reference evidence="6" key="1">
    <citation type="submission" date="2017-08" db="EMBL/GenBank/DDBJ databases">
        <title>Direct submision.</title>
        <authorList>
            <person name="Kim S.-J."/>
            <person name="Rhee S.-K."/>
        </authorList>
    </citation>
    <scope>NUCLEOTIDE SEQUENCE [LARGE SCALE GENOMIC DNA]</scope>
    <source>
        <strain evidence="6">GI5</strain>
    </source>
</reference>
<evidence type="ECO:0000259" key="4">
    <source>
        <dbReference type="PROSITE" id="PS01124"/>
    </source>
</evidence>
<dbReference type="InterPro" id="IPR032687">
    <property type="entry name" value="AraC-type_N"/>
</dbReference>
<dbReference type="SUPFAM" id="SSF46689">
    <property type="entry name" value="Homeodomain-like"/>
    <property type="match status" value="1"/>
</dbReference>
<dbReference type="InterPro" id="IPR020449">
    <property type="entry name" value="Tscrpt_reg_AraC-type_HTH"/>
</dbReference>
<dbReference type="PANTHER" id="PTHR47894:SF1">
    <property type="entry name" value="HTH-TYPE TRANSCRIPTIONAL REGULATOR VQSM"/>
    <property type="match status" value="1"/>
</dbReference>
<dbReference type="GO" id="GO:0000976">
    <property type="term" value="F:transcription cis-regulatory region binding"/>
    <property type="evidence" value="ECO:0007669"/>
    <property type="project" value="TreeGrafter"/>
</dbReference>
<sequence length="339" mass="37966">MPNTQAILHPVAISQVMINFAANLGVDQDTCLLGTGISEPQLQDSNALIERSQEMRLIENLILALPEVAALGFTLGLQYNMATFGIWGFALRTSRTLREATTLALRYLPLSTAYCRMQSFDQGACFGLSMDPDAIPSHLRQFLLERDMATAITLLKELSLAGFNIISIEFKGEPPEYINYLEEICGIRPNYYSDHNAILLSSQDADKPLPTYDSHLVRILDEQCQRQLQARTTAGLSNQVRQQLLGPLGLIATLDEVAHGLAMSARTLRRKLDQENTSFRALVDEERRQVALQLLRASDMKLDELAIHLGYTDTASFTRAFRRWMGSSPGEYRKSQQPE</sequence>
<dbReference type="Gene3D" id="1.10.10.60">
    <property type="entry name" value="Homeodomain-like"/>
    <property type="match status" value="1"/>
</dbReference>
<keyword evidence="3" id="KW-0804">Transcription</keyword>
<dbReference type="RefSeq" id="WP_101894393.1">
    <property type="nucleotide sequence ID" value="NZ_CP022684.1"/>
</dbReference>
<keyword evidence="6" id="KW-1185">Reference proteome</keyword>
<keyword evidence="1" id="KW-0805">Transcription regulation</keyword>
<evidence type="ECO:0000256" key="2">
    <source>
        <dbReference type="ARBA" id="ARBA00023125"/>
    </source>
</evidence>
<name>A0A2K9LQB1_9GAMM</name>
<dbReference type="PANTHER" id="PTHR47894">
    <property type="entry name" value="HTH-TYPE TRANSCRIPTIONAL REGULATOR GADX"/>
    <property type="match status" value="1"/>
</dbReference>
<organism evidence="5 6">
    <name type="scientific">Ketobacter alkanivorans</name>
    <dbReference type="NCBI Taxonomy" id="1917421"/>
    <lineage>
        <taxon>Bacteria</taxon>
        <taxon>Pseudomonadati</taxon>
        <taxon>Pseudomonadota</taxon>
        <taxon>Gammaproteobacteria</taxon>
        <taxon>Pseudomonadales</taxon>
        <taxon>Ketobacteraceae</taxon>
        <taxon>Ketobacter</taxon>
    </lineage>
</organism>
<dbReference type="Pfam" id="PF12833">
    <property type="entry name" value="HTH_18"/>
    <property type="match status" value="1"/>
</dbReference>
<accession>A0A2K9LQB1</accession>
<gene>
    <name evidence="5" type="ORF">Kalk_11530</name>
</gene>
<proteinExistence type="predicted"/>
<protein>
    <submittedName>
        <fullName evidence="5">AraC family transcriptional regulator</fullName>
    </submittedName>
</protein>
<dbReference type="InterPro" id="IPR009057">
    <property type="entry name" value="Homeodomain-like_sf"/>
</dbReference>
<evidence type="ECO:0000313" key="5">
    <source>
        <dbReference type="EMBL" id="AUM13014.1"/>
    </source>
</evidence>
<feature type="domain" description="HTH araC/xylS-type" evidence="4">
    <location>
        <begin position="238"/>
        <end position="335"/>
    </location>
</feature>
<dbReference type="GO" id="GO:0003700">
    <property type="term" value="F:DNA-binding transcription factor activity"/>
    <property type="evidence" value="ECO:0007669"/>
    <property type="project" value="InterPro"/>
</dbReference>
<dbReference type="PRINTS" id="PR00032">
    <property type="entry name" value="HTHARAC"/>
</dbReference>
<evidence type="ECO:0000256" key="1">
    <source>
        <dbReference type="ARBA" id="ARBA00023015"/>
    </source>
</evidence>
<dbReference type="KEGG" id="kak:Kalk_11530"/>
<dbReference type="GO" id="GO:0005829">
    <property type="term" value="C:cytosol"/>
    <property type="evidence" value="ECO:0007669"/>
    <property type="project" value="TreeGrafter"/>
</dbReference>
<dbReference type="InterPro" id="IPR018060">
    <property type="entry name" value="HTH_AraC"/>
</dbReference>
<dbReference type="OrthoDB" id="6079354at2"/>
<dbReference type="SMART" id="SM00342">
    <property type="entry name" value="HTH_ARAC"/>
    <property type="match status" value="1"/>
</dbReference>
<evidence type="ECO:0000256" key="3">
    <source>
        <dbReference type="ARBA" id="ARBA00023163"/>
    </source>
</evidence>
<dbReference type="Pfam" id="PF12625">
    <property type="entry name" value="Arabinose_bd"/>
    <property type="match status" value="1"/>
</dbReference>
<evidence type="ECO:0000313" key="6">
    <source>
        <dbReference type="Proteomes" id="UP000235116"/>
    </source>
</evidence>
<dbReference type="AlphaFoldDB" id="A0A2K9LQB1"/>
<dbReference type="PROSITE" id="PS01124">
    <property type="entry name" value="HTH_ARAC_FAMILY_2"/>
    <property type="match status" value="1"/>
</dbReference>
<keyword evidence="2" id="KW-0238">DNA-binding</keyword>